<sequence length="42" mass="4838">MLPPPKKNSFIQNTVDLKHSASQQEFPLKSRIVFILLFSSYS</sequence>
<accession>A0AAN0RDM3</accession>
<dbReference type="EMBL" id="CP003181">
    <property type="protein sequence ID" value="AHJ62962.1"/>
    <property type="molecule type" value="Genomic_DNA"/>
</dbReference>
<evidence type="ECO:0000313" key="2">
    <source>
        <dbReference type="Proteomes" id="UP000019438"/>
    </source>
</evidence>
<gene>
    <name evidence="1" type="ORF">GbCGDNIH3_7114</name>
</gene>
<dbReference type="Proteomes" id="UP000019438">
    <property type="component" value="Chromosome"/>
</dbReference>
<name>A0AAN0RDM3_9PROT</name>
<dbReference type="AlphaFoldDB" id="A0AAN0RDM3"/>
<protein>
    <submittedName>
        <fullName evidence="1">Uncharacterized protein</fullName>
    </submittedName>
</protein>
<dbReference type="KEGG" id="gbc:GbCGDNIH3_7114"/>
<reference evidence="2" key="1">
    <citation type="submission" date="2012-06" db="EMBL/GenBank/DDBJ databases">
        <title>Genome analysis of multiple Granulibacter bethesdensis isolates demonstrates substantial genome diversity.</title>
        <authorList>
            <person name="Greenberg D.E."/>
            <person name="Porcella S.F."/>
            <person name="Zarember K."/>
            <person name="Zelazny A.M."/>
            <person name="Bruno D."/>
            <person name="Martens C."/>
            <person name="Barbian K.D."/>
            <person name="Jaske E."/>
            <person name="Holland S.M."/>
        </authorList>
    </citation>
    <scope>NUCLEOTIDE SEQUENCE [LARGE SCALE GENOMIC DNA]</scope>
    <source>
        <strain evidence="2">CGDNIH3</strain>
    </source>
</reference>
<proteinExistence type="predicted"/>
<evidence type="ECO:0000313" key="1">
    <source>
        <dbReference type="EMBL" id="AHJ62962.1"/>
    </source>
</evidence>
<organism evidence="1 2">
    <name type="scientific">Granulibacter bethesdensis</name>
    <dbReference type="NCBI Taxonomy" id="364410"/>
    <lineage>
        <taxon>Bacteria</taxon>
        <taxon>Pseudomonadati</taxon>
        <taxon>Pseudomonadota</taxon>
        <taxon>Alphaproteobacteria</taxon>
        <taxon>Acetobacterales</taxon>
        <taxon>Acetobacteraceae</taxon>
        <taxon>Granulibacter</taxon>
    </lineage>
</organism>